<name>A0A3B1C3Q7_9ZZZZ</name>
<dbReference type="InterPro" id="IPR004800">
    <property type="entry name" value="KdsD/KpsF-type"/>
</dbReference>
<dbReference type="Pfam" id="PF00571">
    <property type="entry name" value="CBS"/>
    <property type="match status" value="2"/>
</dbReference>
<dbReference type="PIRSF" id="PIRSF004692">
    <property type="entry name" value="KdsD_KpsF"/>
    <property type="match status" value="1"/>
</dbReference>
<dbReference type="SMART" id="SM00116">
    <property type="entry name" value="CBS"/>
    <property type="match status" value="2"/>
</dbReference>
<dbReference type="FunFam" id="3.40.50.10490:FF:000011">
    <property type="entry name" value="Arabinose 5-phosphate isomerase"/>
    <property type="match status" value="1"/>
</dbReference>
<dbReference type="SUPFAM" id="SSF53697">
    <property type="entry name" value="SIS domain"/>
    <property type="match status" value="1"/>
</dbReference>
<dbReference type="CDD" id="cd04604">
    <property type="entry name" value="CBS_pair_SIS_assoc"/>
    <property type="match status" value="1"/>
</dbReference>
<gene>
    <name evidence="6" type="ORF">MNBD_NITROSPINAE02-220</name>
</gene>
<sequence length="329" mass="35317">MNDPDLVKRAIASAVKVAVEESEAVGRLESVIRSQPFSDALALCFDCKGIIYILGMGKSGLVGQKIAATLTSAGTPSVYIHAGDALHGDLGAIRPGDVAILISKSGQTKEVVQLIGFLNDQKNPIIAITNDENSSLAKAARVALLLHVKSEACPMNLAPMTSTTAMLALGDALAAALIVAKNFRPENFARFHPGGKLGWMLTAKVSDMIDQTKNPTLKEKDTLRNAVVKLVEYRIGGVNIVDEGGRLTGLMTDGDLKRIMVDSDGETLDKPVAEYMTRNPITANIEASAAETVDLMENRKSQIYVLPVVDKDHRPVGILRLHDIIRSHM</sequence>
<organism evidence="6">
    <name type="scientific">hydrothermal vent metagenome</name>
    <dbReference type="NCBI Taxonomy" id="652676"/>
    <lineage>
        <taxon>unclassified sequences</taxon>
        <taxon>metagenomes</taxon>
        <taxon>ecological metagenomes</taxon>
    </lineage>
</organism>
<dbReference type="PANTHER" id="PTHR42745">
    <property type="match status" value="1"/>
</dbReference>
<feature type="domain" description="CBS" evidence="4">
    <location>
        <begin position="276"/>
        <end position="329"/>
    </location>
</feature>
<dbReference type="PROSITE" id="PS51464">
    <property type="entry name" value="SIS"/>
    <property type="match status" value="1"/>
</dbReference>
<dbReference type="PANTHER" id="PTHR42745:SF1">
    <property type="entry name" value="ARABINOSE 5-PHOSPHATE ISOMERASE KDSD"/>
    <property type="match status" value="1"/>
</dbReference>
<protein>
    <submittedName>
        <fullName evidence="6">D-arabinose 5-phosphate isomerase</fullName>
        <ecNumber evidence="6">5.3.1.13</ecNumber>
    </submittedName>
</protein>
<evidence type="ECO:0000256" key="1">
    <source>
        <dbReference type="ARBA" id="ARBA00008165"/>
    </source>
</evidence>
<feature type="domain" description="CBS" evidence="4">
    <location>
        <begin position="208"/>
        <end position="267"/>
    </location>
</feature>
<dbReference type="AlphaFoldDB" id="A0A3B1C3Q7"/>
<dbReference type="PROSITE" id="PS51371">
    <property type="entry name" value="CBS"/>
    <property type="match status" value="2"/>
</dbReference>
<keyword evidence="3" id="KW-0129">CBS domain</keyword>
<dbReference type="InterPro" id="IPR050986">
    <property type="entry name" value="GutQ/KpsF_isomerases"/>
</dbReference>
<keyword evidence="6" id="KW-0413">Isomerase</keyword>
<dbReference type="Gene3D" id="3.40.50.10490">
    <property type="entry name" value="Glucose-6-phosphate isomerase like protein, domain 1"/>
    <property type="match status" value="1"/>
</dbReference>
<dbReference type="GO" id="GO:0019146">
    <property type="term" value="F:arabinose-5-phosphate isomerase activity"/>
    <property type="evidence" value="ECO:0007669"/>
    <property type="project" value="UniProtKB-EC"/>
</dbReference>
<keyword evidence="2" id="KW-0677">Repeat</keyword>
<reference evidence="6" key="1">
    <citation type="submission" date="2018-06" db="EMBL/GenBank/DDBJ databases">
        <authorList>
            <person name="Zhirakovskaya E."/>
        </authorList>
    </citation>
    <scope>NUCLEOTIDE SEQUENCE</scope>
</reference>
<dbReference type="CDD" id="cd05014">
    <property type="entry name" value="SIS_Kpsf"/>
    <property type="match status" value="1"/>
</dbReference>
<dbReference type="InterPro" id="IPR001347">
    <property type="entry name" value="SIS_dom"/>
</dbReference>
<dbReference type="GO" id="GO:1901135">
    <property type="term" value="P:carbohydrate derivative metabolic process"/>
    <property type="evidence" value="ECO:0007669"/>
    <property type="project" value="InterPro"/>
</dbReference>
<evidence type="ECO:0000259" key="5">
    <source>
        <dbReference type="PROSITE" id="PS51464"/>
    </source>
</evidence>
<evidence type="ECO:0000256" key="2">
    <source>
        <dbReference type="ARBA" id="ARBA00022737"/>
    </source>
</evidence>
<dbReference type="InterPro" id="IPR046348">
    <property type="entry name" value="SIS_dom_sf"/>
</dbReference>
<evidence type="ECO:0000259" key="4">
    <source>
        <dbReference type="PROSITE" id="PS51371"/>
    </source>
</evidence>
<dbReference type="GO" id="GO:0005975">
    <property type="term" value="P:carbohydrate metabolic process"/>
    <property type="evidence" value="ECO:0007669"/>
    <property type="project" value="InterPro"/>
</dbReference>
<dbReference type="InterPro" id="IPR000644">
    <property type="entry name" value="CBS_dom"/>
</dbReference>
<dbReference type="InterPro" id="IPR035474">
    <property type="entry name" value="SIS_Kpsf"/>
</dbReference>
<dbReference type="Pfam" id="PF01380">
    <property type="entry name" value="SIS"/>
    <property type="match status" value="1"/>
</dbReference>
<accession>A0A3B1C3Q7</accession>
<evidence type="ECO:0000313" key="6">
    <source>
        <dbReference type="EMBL" id="VAX24799.1"/>
    </source>
</evidence>
<feature type="domain" description="SIS" evidence="5">
    <location>
        <begin position="41"/>
        <end position="183"/>
    </location>
</feature>
<proteinExistence type="inferred from homology"/>
<dbReference type="EC" id="5.3.1.13" evidence="6"/>
<dbReference type="GO" id="GO:0097367">
    <property type="term" value="F:carbohydrate derivative binding"/>
    <property type="evidence" value="ECO:0007669"/>
    <property type="project" value="InterPro"/>
</dbReference>
<comment type="similarity">
    <text evidence="1">Belongs to the SIS family. GutQ/KpsF subfamily.</text>
</comment>
<dbReference type="InterPro" id="IPR046342">
    <property type="entry name" value="CBS_dom_sf"/>
</dbReference>
<dbReference type="EMBL" id="UOGE01000097">
    <property type="protein sequence ID" value="VAX24799.1"/>
    <property type="molecule type" value="Genomic_DNA"/>
</dbReference>
<evidence type="ECO:0000256" key="3">
    <source>
        <dbReference type="ARBA" id="ARBA00023122"/>
    </source>
</evidence>
<dbReference type="NCBIfam" id="TIGR00393">
    <property type="entry name" value="kpsF"/>
    <property type="match status" value="1"/>
</dbReference>
<dbReference type="Gene3D" id="3.10.580.10">
    <property type="entry name" value="CBS-domain"/>
    <property type="match status" value="1"/>
</dbReference>